<dbReference type="PROSITE" id="PS50928">
    <property type="entry name" value="ABC_TM1"/>
    <property type="match status" value="1"/>
</dbReference>
<dbReference type="AlphaFoldDB" id="A0A9D2BJD8"/>
<dbReference type="InterPro" id="IPR000515">
    <property type="entry name" value="MetI-like"/>
</dbReference>
<organism evidence="9 10">
    <name type="scientific">Candidatus Fusicatenibacter merdavium</name>
    <dbReference type="NCBI Taxonomy" id="2838600"/>
    <lineage>
        <taxon>Bacteria</taxon>
        <taxon>Bacillati</taxon>
        <taxon>Bacillota</taxon>
        <taxon>Clostridia</taxon>
        <taxon>Lachnospirales</taxon>
        <taxon>Lachnospiraceae</taxon>
        <taxon>Fusicatenibacter</taxon>
    </lineage>
</organism>
<dbReference type="InterPro" id="IPR035906">
    <property type="entry name" value="MetI-like_sf"/>
</dbReference>
<keyword evidence="5 7" id="KW-1133">Transmembrane helix</keyword>
<keyword evidence="2 7" id="KW-0813">Transport</keyword>
<dbReference type="GO" id="GO:0005886">
    <property type="term" value="C:plasma membrane"/>
    <property type="evidence" value="ECO:0007669"/>
    <property type="project" value="UniProtKB-SubCell"/>
</dbReference>
<keyword evidence="3" id="KW-1003">Cell membrane</keyword>
<evidence type="ECO:0000256" key="6">
    <source>
        <dbReference type="ARBA" id="ARBA00023136"/>
    </source>
</evidence>
<dbReference type="Proteomes" id="UP000886890">
    <property type="component" value="Unassembled WGS sequence"/>
</dbReference>
<reference evidence="9" key="1">
    <citation type="journal article" date="2021" name="PeerJ">
        <title>Extensive microbial diversity within the chicken gut microbiome revealed by metagenomics and culture.</title>
        <authorList>
            <person name="Gilroy R."/>
            <person name="Ravi A."/>
            <person name="Getino M."/>
            <person name="Pursley I."/>
            <person name="Horton D.L."/>
            <person name="Alikhan N.F."/>
            <person name="Baker D."/>
            <person name="Gharbi K."/>
            <person name="Hall N."/>
            <person name="Watson M."/>
            <person name="Adriaenssens E.M."/>
            <person name="Foster-Nyarko E."/>
            <person name="Jarju S."/>
            <person name="Secka A."/>
            <person name="Antonio M."/>
            <person name="Oren A."/>
            <person name="Chaudhuri R.R."/>
            <person name="La Ragione R."/>
            <person name="Hildebrand F."/>
            <person name="Pallen M.J."/>
        </authorList>
    </citation>
    <scope>NUCLEOTIDE SEQUENCE</scope>
    <source>
        <strain evidence="9">CHK183-1962</strain>
    </source>
</reference>
<name>A0A9D2BJD8_9FIRM</name>
<proteinExistence type="inferred from homology"/>
<dbReference type="Gene3D" id="1.10.3720.10">
    <property type="entry name" value="MetI-like"/>
    <property type="match status" value="1"/>
</dbReference>
<feature type="transmembrane region" description="Helical" evidence="7">
    <location>
        <begin position="170"/>
        <end position="192"/>
    </location>
</feature>
<accession>A0A9D2BJD8</accession>
<comment type="similarity">
    <text evidence="7">Belongs to the binding-protein-dependent transport system permease family.</text>
</comment>
<evidence type="ECO:0000313" key="9">
    <source>
        <dbReference type="EMBL" id="HIX77592.1"/>
    </source>
</evidence>
<feature type="transmembrane region" description="Helical" evidence="7">
    <location>
        <begin position="95"/>
        <end position="118"/>
    </location>
</feature>
<evidence type="ECO:0000256" key="7">
    <source>
        <dbReference type="RuleBase" id="RU363032"/>
    </source>
</evidence>
<gene>
    <name evidence="9" type="ORF">H9734_08375</name>
</gene>
<evidence type="ECO:0000259" key="8">
    <source>
        <dbReference type="PROSITE" id="PS50928"/>
    </source>
</evidence>
<dbReference type="PANTHER" id="PTHR43744">
    <property type="entry name" value="ABC TRANSPORTER PERMEASE PROTEIN MG189-RELATED-RELATED"/>
    <property type="match status" value="1"/>
</dbReference>
<feature type="transmembrane region" description="Helical" evidence="7">
    <location>
        <begin position="226"/>
        <end position="246"/>
    </location>
</feature>
<feature type="domain" description="ABC transmembrane type-1" evidence="8">
    <location>
        <begin position="60"/>
        <end position="246"/>
    </location>
</feature>
<reference evidence="9" key="2">
    <citation type="submission" date="2021-04" db="EMBL/GenBank/DDBJ databases">
        <authorList>
            <person name="Gilroy R."/>
        </authorList>
    </citation>
    <scope>NUCLEOTIDE SEQUENCE</scope>
    <source>
        <strain evidence="9">CHK183-1962</strain>
    </source>
</reference>
<evidence type="ECO:0000256" key="5">
    <source>
        <dbReference type="ARBA" id="ARBA00022989"/>
    </source>
</evidence>
<keyword evidence="4 7" id="KW-0812">Transmembrane</keyword>
<keyword evidence="6 7" id="KW-0472">Membrane</keyword>
<dbReference type="PANTHER" id="PTHR43744:SF8">
    <property type="entry name" value="SN-GLYCEROL-3-PHOSPHATE TRANSPORT SYSTEM PERMEASE PROTEIN UGPE"/>
    <property type="match status" value="1"/>
</dbReference>
<feature type="transmembrane region" description="Helical" evidence="7">
    <location>
        <begin position="130"/>
        <end position="149"/>
    </location>
</feature>
<dbReference type="GO" id="GO:0055085">
    <property type="term" value="P:transmembrane transport"/>
    <property type="evidence" value="ECO:0007669"/>
    <property type="project" value="InterPro"/>
</dbReference>
<evidence type="ECO:0000313" key="10">
    <source>
        <dbReference type="Proteomes" id="UP000886890"/>
    </source>
</evidence>
<feature type="transmembrane region" description="Helical" evidence="7">
    <location>
        <begin position="12"/>
        <end position="35"/>
    </location>
</feature>
<comment type="subcellular location">
    <subcellularLocation>
        <location evidence="1 7">Cell membrane</location>
        <topology evidence="1 7">Multi-pass membrane protein</topology>
    </subcellularLocation>
</comment>
<dbReference type="CDD" id="cd06261">
    <property type="entry name" value="TM_PBP2"/>
    <property type="match status" value="1"/>
</dbReference>
<dbReference type="Pfam" id="PF00528">
    <property type="entry name" value="BPD_transp_1"/>
    <property type="match status" value="1"/>
</dbReference>
<protein>
    <submittedName>
        <fullName evidence="9">Carbohydrate ABC transporter permease</fullName>
    </submittedName>
</protein>
<dbReference type="SUPFAM" id="SSF161098">
    <property type="entry name" value="MetI-like"/>
    <property type="match status" value="1"/>
</dbReference>
<feature type="transmembrane region" description="Helical" evidence="7">
    <location>
        <begin position="60"/>
        <end position="83"/>
    </location>
</feature>
<comment type="caution">
    <text evidence="9">The sequence shown here is derived from an EMBL/GenBank/DDBJ whole genome shotgun (WGS) entry which is preliminary data.</text>
</comment>
<evidence type="ECO:0000256" key="2">
    <source>
        <dbReference type="ARBA" id="ARBA00022448"/>
    </source>
</evidence>
<evidence type="ECO:0000256" key="3">
    <source>
        <dbReference type="ARBA" id="ARBA00022475"/>
    </source>
</evidence>
<evidence type="ECO:0000256" key="4">
    <source>
        <dbReference type="ARBA" id="ARBA00022692"/>
    </source>
</evidence>
<evidence type="ECO:0000256" key="1">
    <source>
        <dbReference type="ARBA" id="ARBA00004651"/>
    </source>
</evidence>
<sequence length="260" mass="28846">MKRKKITRMGSGLFAGLMVFLCLAPFVMVIAGGFWKEGTGVSVQAYYDVFLGTPRYLLRFWRSLFLCLTITAGQVVVSVMAGYGFAKCRFPGKDVMFFFLMILMVLPLQVTLVPNYIMLDRMDLLGTDGALIWPGIFVPLGTFIISQSFRAVPDEVIDVAKLDGCGLARILVQVAVPVAKGGIVCAGLLAFLDAWNMVEQPIAYLKNFEQYPISVALAYVSTTEQARQFVCCILVLLPPLFLFSCFHREMVEGIVFGEEK</sequence>
<dbReference type="EMBL" id="DXEK01000139">
    <property type="protein sequence ID" value="HIX77592.1"/>
    <property type="molecule type" value="Genomic_DNA"/>
</dbReference>